<reference evidence="8 9" key="1">
    <citation type="submission" date="2020-09" db="EMBL/GenBank/DDBJ databases">
        <title>Sinomicrobium weinanense sp. nov., a halophilic bacteria isolated from saline-alkali soil.</title>
        <authorList>
            <person name="Wu P."/>
            <person name="Ren H."/>
            <person name="Mei Y."/>
            <person name="Liang Y."/>
            <person name="Chen Z."/>
        </authorList>
    </citation>
    <scope>NUCLEOTIDE SEQUENCE [LARGE SCALE GENOMIC DNA]</scope>
    <source>
        <strain evidence="8 9">FJxs</strain>
    </source>
</reference>
<dbReference type="PANTHER" id="PTHR43673:SF2">
    <property type="entry name" value="NITROREDUCTASE"/>
    <property type="match status" value="1"/>
</dbReference>
<evidence type="ECO:0000256" key="2">
    <source>
        <dbReference type="ARBA" id="ARBA00007118"/>
    </source>
</evidence>
<evidence type="ECO:0000256" key="6">
    <source>
        <dbReference type="ARBA" id="ARBA00023002"/>
    </source>
</evidence>
<comment type="cofactor">
    <cofactor evidence="1">
        <name>FMN</name>
        <dbReference type="ChEBI" id="CHEBI:58210"/>
    </cofactor>
</comment>
<sequence>MSTIIESLNWRYATKKFDPSKKVSAEDLATLKEAIRLSASSYGLQPYEVLVIEDPEIRKQLKEVSWGQPQITDASHLIVFANKTNVTAKDTETYMNNISKTRNIPVESLSGFNDMINNTVVTLPEDVKNTWTAKQTYLALGSLLATAAELRIDACPMEGFDAEGYNKILGLDKKGLNAAVIATIGYRSEEDDTQHYAKVRRTAEELFTTL</sequence>
<protein>
    <submittedName>
        <fullName evidence="8">NAD(P)H-dependent oxidoreductase</fullName>
    </submittedName>
</protein>
<evidence type="ECO:0000256" key="5">
    <source>
        <dbReference type="ARBA" id="ARBA00022857"/>
    </source>
</evidence>
<dbReference type="InterPro" id="IPR033878">
    <property type="entry name" value="NfsB-like"/>
</dbReference>
<keyword evidence="6" id="KW-0560">Oxidoreductase</keyword>
<dbReference type="EMBL" id="JACVDC010000029">
    <property type="protein sequence ID" value="MBC9796512.1"/>
    <property type="molecule type" value="Genomic_DNA"/>
</dbReference>
<dbReference type="Pfam" id="PF00881">
    <property type="entry name" value="Nitroreductase"/>
    <property type="match status" value="1"/>
</dbReference>
<keyword evidence="3" id="KW-0285">Flavoprotein</keyword>
<evidence type="ECO:0000256" key="4">
    <source>
        <dbReference type="ARBA" id="ARBA00022643"/>
    </source>
</evidence>
<dbReference type="AlphaFoldDB" id="A0A926JSM4"/>
<evidence type="ECO:0000256" key="1">
    <source>
        <dbReference type="ARBA" id="ARBA00001917"/>
    </source>
</evidence>
<dbReference type="InterPro" id="IPR000415">
    <property type="entry name" value="Nitroreductase-like"/>
</dbReference>
<dbReference type="CDD" id="cd02149">
    <property type="entry name" value="NfsB-like"/>
    <property type="match status" value="1"/>
</dbReference>
<comment type="caution">
    <text evidence="8">The sequence shown here is derived from an EMBL/GenBank/DDBJ whole genome shotgun (WGS) entry which is preliminary data.</text>
</comment>
<evidence type="ECO:0000256" key="3">
    <source>
        <dbReference type="ARBA" id="ARBA00022630"/>
    </source>
</evidence>
<dbReference type="GO" id="GO:0016491">
    <property type="term" value="F:oxidoreductase activity"/>
    <property type="evidence" value="ECO:0007669"/>
    <property type="project" value="UniProtKB-KW"/>
</dbReference>
<keyword evidence="5" id="KW-0521">NADP</keyword>
<proteinExistence type="inferred from homology"/>
<organism evidence="8 9">
    <name type="scientific">Sinomicrobium weinanense</name>
    <dbReference type="NCBI Taxonomy" id="2842200"/>
    <lineage>
        <taxon>Bacteria</taxon>
        <taxon>Pseudomonadati</taxon>
        <taxon>Bacteroidota</taxon>
        <taxon>Flavobacteriia</taxon>
        <taxon>Flavobacteriales</taxon>
        <taxon>Flavobacteriaceae</taxon>
        <taxon>Sinomicrobium</taxon>
    </lineage>
</organism>
<feature type="domain" description="Nitroreductase" evidence="7">
    <location>
        <begin position="9"/>
        <end position="186"/>
    </location>
</feature>
<keyword evidence="4" id="KW-0288">FMN</keyword>
<keyword evidence="9" id="KW-1185">Reference proteome</keyword>
<dbReference type="Gene3D" id="3.40.109.10">
    <property type="entry name" value="NADH Oxidase"/>
    <property type="match status" value="1"/>
</dbReference>
<dbReference type="PANTHER" id="PTHR43673">
    <property type="entry name" value="NAD(P)H NITROREDUCTASE YDGI-RELATED"/>
    <property type="match status" value="1"/>
</dbReference>
<evidence type="ECO:0000313" key="8">
    <source>
        <dbReference type="EMBL" id="MBC9796512.1"/>
    </source>
</evidence>
<dbReference type="InterPro" id="IPR029479">
    <property type="entry name" value="Nitroreductase"/>
</dbReference>
<dbReference type="SUPFAM" id="SSF55469">
    <property type="entry name" value="FMN-dependent nitroreductase-like"/>
    <property type="match status" value="1"/>
</dbReference>
<comment type="similarity">
    <text evidence="2">Belongs to the nitroreductase family.</text>
</comment>
<name>A0A926JSM4_9FLAO</name>
<accession>A0A926JSM4</accession>
<dbReference type="Proteomes" id="UP000653730">
    <property type="component" value="Unassembled WGS sequence"/>
</dbReference>
<gene>
    <name evidence="8" type="ORF">IBL28_11075</name>
</gene>
<evidence type="ECO:0000313" key="9">
    <source>
        <dbReference type="Proteomes" id="UP000653730"/>
    </source>
</evidence>
<evidence type="ECO:0000259" key="7">
    <source>
        <dbReference type="Pfam" id="PF00881"/>
    </source>
</evidence>
<dbReference type="RefSeq" id="WP_187965658.1">
    <property type="nucleotide sequence ID" value="NZ_JACVDC010000029.1"/>
</dbReference>